<dbReference type="AlphaFoldDB" id="A0A852CN15"/>
<dbReference type="Gene3D" id="2.60.40.10">
    <property type="entry name" value="Immunoglobulins"/>
    <property type="match status" value="1"/>
</dbReference>
<keyword evidence="4" id="KW-1185">Reference proteome</keyword>
<dbReference type="Proteomes" id="UP000611227">
    <property type="component" value="Unassembled WGS sequence"/>
</dbReference>
<evidence type="ECO:0000256" key="1">
    <source>
        <dbReference type="SAM" id="MobiDB-lite"/>
    </source>
</evidence>
<accession>A0A852CN15</accession>
<feature type="region of interest" description="Disordered" evidence="1">
    <location>
        <begin position="86"/>
        <end position="110"/>
    </location>
</feature>
<name>A0A852CN15_9PICI</name>
<feature type="compositionally biased region" description="Basic and acidic residues" evidence="1">
    <location>
        <begin position="93"/>
        <end position="110"/>
    </location>
</feature>
<feature type="non-terminal residue" evidence="3">
    <location>
        <position position="1"/>
    </location>
</feature>
<reference evidence="3" key="1">
    <citation type="submission" date="2019-09" db="EMBL/GenBank/DDBJ databases">
        <title>Bird 10,000 Genomes (B10K) Project - Family phase.</title>
        <authorList>
            <person name="Zhang G."/>
        </authorList>
    </citation>
    <scope>NUCLEOTIDE SEQUENCE</scope>
    <source>
        <strain evidence="3">B10K-DU-001-30</strain>
        <tissue evidence="3">Muscle</tissue>
    </source>
</reference>
<feature type="domain" description="CFAP74 second Ig-like" evidence="2">
    <location>
        <begin position="483"/>
        <end position="518"/>
    </location>
</feature>
<dbReference type="InterPro" id="IPR013783">
    <property type="entry name" value="Ig-like_fold"/>
</dbReference>
<dbReference type="PANTHER" id="PTHR22538:SF0">
    <property type="entry name" value="CILIA- AND FLAGELLA-ASSOCIATED PROTEIN 74"/>
    <property type="match status" value="1"/>
</dbReference>
<dbReference type="EMBL" id="WBNM01042053">
    <property type="protein sequence ID" value="NXP81994.1"/>
    <property type="molecule type" value="Genomic_DNA"/>
</dbReference>
<dbReference type="InterPro" id="IPR056306">
    <property type="entry name" value="Ig-CFAP74_2nd"/>
</dbReference>
<evidence type="ECO:0000313" key="4">
    <source>
        <dbReference type="Proteomes" id="UP000611227"/>
    </source>
</evidence>
<organism evidence="3 4">
    <name type="scientific">Ramphastos sulfuratus</name>
    <dbReference type="NCBI Taxonomy" id="322582"/>
    <lineage>
        <taxon>Eukaryota</taxon>
        <taxon>Metazoa</taxon>
        <taxon>Chordata</taxon>
        <taxon>Craniata</taxon>
        <taxon>Vertebrata</taxon>
        <taxon>Euteleostomi</taxon>
        <taxon>Archelosauria</taxon>
        <taxon>Archosauria</taxon>
        <taxon>Dinosauria</taxon>
        <taxon>Saurischia</taxon>
        <taxon>Theropoda</taxon>
        <taxon>Coelurosauria</taxon>
        <taxon>Aves</taxon>
        <taxon>Neognathae</taxon>
        <taxon>Neoaves</taxon>
        <taxon>Telluraves</taxon>
        <taxon>Coraciimorphae</taxon>
        <taxon>Piciformes</taxon>
        <taxon>Ramphastidae</taxon>
        <taxon>Ramphastos</taxon>
    </lineage>
</organism>
<dbReference type="PANTHER" id="PTHR22538">
    <property type="entry name" value="CILIA- AND FLAGELLA-ASSOCIATED PROTEIN 74"/>
    <property type="match status" value="1"/>
</dbReference>
<dbReference type="Pfam" id="PF24771">
    <property type="entry name" value="Ig_CFAP74_1st"/>
    <property type="match status" value="1"/>
</dbReference>
<evidence type="ECO:0000313" key="3">
    <source>
        <dbReference type="EMBL" id="NXP81994.1"/>
    </source>
</evidence>
<gene>
    <name evidence="3" type="primary">Cfap74_0</name>
    <name evidence="3" type="ORF">RAMSUL_R00533</name>
</gene>
<sequence length="518" mass="59122">NSAALSYLQAVRRRLCTELEKEKDLEMKITLTLKENMQMWQVETEQGKYESLHDQLKKDEEELELQYQERAEARIWKEKIAALQAEGKRRSREKKEEEAQKESEERNKKILEDAKRNHGKAVCFLRKSLARIRERNAKEAARAQEQMERQSRAVRSLQASLTSSREKLQALQVQKRAVALEAKKQEMEMREAILAGGGNVVKEIFLHKRLLELEKEKQAFRELQKSRKLAIVSQILQEKAALDKQKRSQACIKAVQGGGKRQASSLWRRKTQHPVEKTCRHSAGAVAQVNQGLAISEQTPHGVLCGSGEDEERDETLLEPEFPGLWGQECDSQKKSKEELDPKQLATRMVKKAISEENMEDFQTGTRQMMAGGECRERAFYSKPGCIHFKDFDVGQTYKKKIALINASYEVNSCRVVGVSEWLKDFIRIHFDPPGKVYAGMSCEVVVTFKPMTNETLEGEVMFMAQTGPFSVPLKCTAKRCLLALDKELIDFGSHEVGERISQTIKLTNSGALGTRFR</sequence>
<proteinExistence type="predicted"/>
<evidence type="ECO:0000259" key="2">
    <source>
        <dbReference type="Pfam" id="PF24770"/>
    </source>
</evidence>
<comment type="caution">
    <text evidence="3">The sequence shown here is derived from an EMBL/GenBank/DDBJ whole genome shotgun (WGS) entry which is preliminary data.</text>
</comment>
<feature type="non-terminal residue" evidence="3">
    <location>
        <position position="518"/>
    </location>
</feature>
<dbReference type="Pfam" id="PF24770">
    <property type="entry name" value="Ig-CFAP74_2"/>
    <property type="match status" value="1"/>
</dbReference>
<protein>
    <submittedName>
        <fullName evidence="3">CFA74 protein</fullName>
    </submittedName>
</protein>